<evidence type="ECO:0000313" key="2">
    <source>
        <dbReference type="Proteomes" id="UP000887569"/>
    </source>
</evidence>
<dbReference type="AlphaFoldDB" id="A0A915A338"/>
<dbReference type="WBParaSite" id="PgE301_g001_t01">
    <property type="protein sequence ID" value="PgE301_g001_t01"/>
    <property type="gene ID" value="PgE301_g001"/>
</dbReference>
<protein>
    <submittedName>
        <fullName evidence="3">Uncharacterized protein</fullName>
    </submittedName>
</protein>
<proteinExistence type="predicted"/>
<feature type="region of interest" description="Disordered" evidence="1">
    <location>
        <begin position="66"/>
        <end position="115"/>
    </location>
</feature>
<organism evidence="2 3">
    <name type="scientific">Parascaris univalens</name>
    <name type="common">Nematode worm</name>
    <dbReference type="NCBI Taxonomy" id="6257"/>
    <lineage>
        <taxon>Eukaryota</taxon>
        <taxon>Metazoa</taxon>
        <taxon>Ecdysozoa</taxon>
        <taxon>Nematoda</taxon>
        <taxon>Chromadorea</taxon>
        <taxon>Rhabditida</taxon>
        <taxon>Spirurina</taxon>
        <taxon>Ascaridomorpha</taxon>
        <taxon>Ascaridoidea</taxon>
        <taxon>Ascarididae</taxon>
        <taxon>Parascaris</taxon>
    </lineage>
</organism>
<name>A0A915A338_PARUN</name>
<accession>A0A915A338</accession>
<feature type="compositionally biased region" description="Polar residues" evidence="1">
    <location>
        <begin position="91"/>
        <end position="101"/>
    </location>
</feature>
<sequence>MHNALPCGVREGSSPLCATRCFTQTDITALMNEVKGTLNGCFHNQVGQMDLVFSLVSLPFHTAYRGKSSYHKEPSHASAVTPEQRRKQRCPATTSRPTRQTSDPHHPISLNATSS</sequence>
<evidence type="ECO:0000256" key="1">
    <source>
        <dbReference type="SAM" id="MobiDB-lite"/>
    </source>
</evidence>
<dbReference type="Proteomes" id="UP000887569">
    <property type="component" value="Unplaced"/>
</dbReference>
<keyword evidence="2" id="KW-1185">Reference proteome</keyword>
<reference evidence="3" key="1">
    <citation type="submission" date="2022-11" db="UniProtKB">
        <authorList>
            <consortium name="WormBaseParasite"/>
        </authorList>
    </citation>
    <scope>IDENTIFICATION</scope>
</reference>
<evidence type="ECO:0000313" key="3">
    <source>
        <dbReference type="WBParaSite" id="PgE301_g001_t01"/>
    </source>
</evidence>